<dbReference type="CDD" id="cd10789">
    <property type="entry name" value="GH38N_AMII_ER_cytosolic"/>
    <property type="match status" value="1"/>
</dbReference>
<dbReference type="PANTHER" id="PTHR46017">
    <property type="entry name" value="ALPHA-MANNOSIDASE 2C1"/>
    <property type="match status" value="1"/>
</dbReference>
<evidence type="ECO:0000256" key="4">
    <source>
        <dbReference type="ARBA" id="ARBA00023295"/>
    </source>
</evidence>
<dbReference type="InterPro" id="IPR011682">
    <property type="entry name" value="Glyco_hydro_38_C"/>
</dbReference>
<dbReference type="Pfam" id="PF07748">
    <property type="entry name" value="Glyco_hydro_38C"/>
    <property type="match status" value="1"/>
</dbReference>
<proteinExistence type="inferred from homology"/>
<dbReference type="FunFam" id="3.20.110.10:FF:000002">
    <property type="entry name" value="alpha-mannosidase 2C1 isoform X1"/>
    <property type="match status" value="1"/>
</dbReference>
<reference evidence="6" key="2">
    <citation type="submission" date="2021-09" db="EMBL/GenBank/DDBJ databases">
        <authorList>
            <person name="Gilroy R."/>
        </authorList>
    </citation>
    <scope>NUCLEOTIDE SEQUENCE</scope>
    <source>
        <strain evidence="6">CHK174-6876</strain>
    </source>
</reference>
<dbReference type="InterPro" id="IPR041147">
    <property type="entry name" value="GH38_C"/>
</dbReference>
<dbReference type="GO" id="GO:0006013">
    <property type="term" value="P:mannose metabolic process"/>
    <property type="evidence" value="ECO:0007669"/>
    <property type="project" value="InterPro"/>
</dbReference>
<dbReference type="Gene3D" id="1.20.1270.50">
    <property type="entry name" value="Glycoside hydrolase family 38, central domain"/>
    <property type="match status" value="1"/>
</dbReference>
<dbReference type="FunFam" id="2.70.98.30:FF:000010">
    <property type="entry name" value="Cytosolic alpha-mannosidase"/>
    <property type="match status" value="1"/>
</dbReference>
<reference evidence="6" key="1">
    <citation type="journal article" date="2021" name="PeerJ">
        <title>Extensive microbial diversity within the chicken gut microbiome revealed by metagenomics and culture.</title>
        <authorList>
            <person name="Gilroy R."/>
            <person name="Ravi A."/>
            <person name="Getino M."/>
            <person name="Pursley I."/>
            <person name="Horton D.L."/>
            <person name="Alikhan N.F."/>
            <person name="Baker D."/>
            <person name="Gharbi K."/>
            <person name="Hall N."/>
            <person name="Watson M."/>
            <person name="Adriaenssens E.M."/>
            <person name="Foster-Nyarko E."/>
            <person name="Jarju S."/>
            <person name="Secka A."/>
            <person name="Antonio M."/>
            <person name="Oren A."/>
            <person name="Chaudhuri R.R."/>
            <person name="La Ragione R."/>
            <person name="Hildebrand F."/>
            <person name="Pallen M.J."/>
        </authorList>
    </citation>
    <scope>NUCLEOTIDE SEQUENCE</scope>
    <source>
        <strain evidence="6">CHK174-6876</strain>
    </source>
</reference>
<keyword evidence="3 6" id="KW-0378">Hydrolase</keyword>
<dbReference type="Gene3D" id="3.20.110.10">
    <property type="entry name" value="Glycoside hydrolase 38, N terminal domain"/>
    <property type="match status" value="1"/>
</dbReference>
<dbReference type="GO" id="GO:0030246">
    <property type="term" value="F:carbohydrate binding"/>
    <property type="evidence" value="ECO:0007669"/>
    <property type="project" value="InterPro"/>
</dbReference>
<dbReference type="InterPro" id="IPR000602">
    <property type="entry name" value="Glyco_hydro_38_N"/>
</dbReference>
<dbReference type="InterPro" id="IPR027291">
    <property type="entry name" value="Glyco_hydro_38_N_sf"/>
</dbReference>
<dbReference type="SUPFAM" id="SSF88713">
    <property type="entry name" value="Glycoside hydrolase/deacetylase"/>
    <property type="match status" value="1"/>
</dbReference>
<dbReference type="Pfam" id="PF17677">
    <property type="entry name" value="Glyco_hydro38C2"/>
    <property type="match status" value="1"/>
</dbReference>
<name>A0A921K1C5_9LACO</name>
<dbReference type="GO" id="GO:0046872">
    <property type="term" value="F:metal ion binding"/>
    <property type="evidence" value="ECO:0007669"/>
    <property type="project" value="UniProtKB-KW"/>
</dbReference>
<dbReference type="InterPro" id="IPR028995">
    <property type="entry name" value="Glyco_hydro_57/38_cen_sf"/>
</dbReference>
<evidence type="ECO:0000256" key="2">
    <source>
        <dbReference type="ARBA" id="ARBA00022723"/>
    </source>
</evidence>
<organism evidence="6 7">
    <name type="scientific">Ligilactobacillus acidipiscis</name>
    <dbReference type="NCBI Taxonomy" id="89059"/>
    <lineage>
        <taxon>Bacteria</taxon>
        <taxon>Bacillati</taxon>
        <taxon>Bacillota</taxon>
        <taxon>Bacilli</taxon>
        <taxon>Lactobacillales</taxon>
        <taxon>Lactobacillaceae</taxon>
        <taxon>Ligilactobacillus</taxon>
    </lineage>
</organism>
<dbReference type="FunFam" id="1.20.1270.50:FF:000004">
    <property type="entry name" value="alpha-mannosidase 2C1 isoform X1"/>
    <property type="match status" value="1"/>
</dbReference>
<dbReference type="InterPro" id="IPR011330">
    <property type="entry name" value="Glyco_hydro/deAcase_b/a-brl"/>
</dbReference>
<dbReference type="InterPro" id="IPR037094">
    <property type="entry name" value="Glyco_hydro_38_cen_sf"/>
</dbReference>
<comment type="caution">
    <text evidence="6">The sequence shown here is derived from an EMBL/GenBank/DDBJ whole genome shotgun (WGS) entry which is preliminary data.</text>
</comment>
<evidence type="ECO:0000259" key="5">
    <source>
        <dbReference type="SMART" id="SM00872"/>
    </source>
</evidence>
<dbReference type="Gene3D" id="2.70.98.30">
    <property type="entry name" value="Golgi alpha-mannosidase II, domain 4"/>
    <property type="match status" value="1"/>
</dbReference>
<dbReference type="Pfam" id="PF09261">
    <property type="entry name" value="Alpha-mann_mid"/>
    <property type="match status" value="1"/>
</dbReference>
<dbReference type="InterPro" id="IPR015341">
    <property type="entry name" value="Glyco_hydro_38_cen"/>
</dbReference>
<dbReference type="Gene3D" id="2.60.40.2220">
    <property type="match status" value="1"/>
</dbReference>
<dbReference type="EMBL" id="DYXG01000093">
    <property type="protein sequence ID" value="HJE97823.1"/>
    <property type="molecule type" value="Genomic_DNA"/>
</dbReference>
<comment type="similarity">
    <text evidence="1">Belongs to the glycosyl hydrolase 38 family.</text>
</comment>
<dbReference type="GO" id="GO:0004559">
    <property type="term" value="F:alpha-mannosidase activity"/>
    <property type="evidence" value="ECO:0007669"/>
    <property type="project" value="InterPro"/>
</dbReference>
<dbReference type="SUPFAM" id="SSF74650">
    <property type="entry name" value="Galactose mutarotase-like"/>
    <property type="match status" value="1"/>
</dbReference>
<evidence type="ECO:0000313" key="6">
    <source>
        <dbReference type="EMBL" id="HJE97823.1"/>
    </source>
</evidence>
<dbReference type="Proteomes" id="UP000707535">
    <property type="component" value="Unassembled WGS sequence"/>
</dbReference>
<protein>
    <submittedName>
        <fullName evidence="6">Glycosyl hydrolase-related protein</fullName>
    </submittedName>
</protein>
<dbReference type="Pfam" id="PF01074">
    <property type="entry name" value="Glyco_hydro_38N"/>
    <property type="match status" value="1"/>
</dbReference>
<dbReference type="AlphaFoldDB" id="A0A921K1C5"/>
<keyword evidence="4" id="KW-0326">Glycosidase</keyword>
<evidence type="ECO:0000256" key="3">
    <source>
        <dbReference type="ARBA" id="ARBA00022801"/>
    </source>
</evidence>
<feature type="domain" description="Glycoside hydrolase family 38 central" evidence="5">
    <location>
        <begin position="424"/>
        <end position="503"/>
    </location>
</feature>
<sequence>MLFIDGYPYQGVDAHHQEIFLDPKYKGKEVQIALRLWTGLPGRKGNSQDPMLHIFKTADIASVDKKVDELYYLVKNGVETLSLLANDDPQRINLLNSLDLALRKLDWSDPGSENFYQSCYQAKKELELSLRSLKENKPKYTVNGIGHTHIDLAWLWQIKHTKQKAARSFSTVLRLMDKYPEYTFFASTPQLYQYVKDDYPEIYAQIKQRVAQGRWEVDGAMWVEADCNISSGESLVRQLLYGTSFFEKEFGKQSHTLWLPDVFGYSWALPQILKKSGIDTFMTTKLSWNEFNRMPHDTFFWKGLDGSEILTHFITTPDPNDSKGPFYYTYNGTITPETVKGIYNSYQDKNVNSSLLLAYGYGDGGGGTTRDMIENIHAINQLPGLPKITTKRTQEYFSDLHENIKNAAQDGRYVHTWDGELYFEYHRATYTGHADNKKNNRKIEILLKELEFAETNAMLNDEKWHYPSSQIEQAWKLLLKNQFHDIIPGSAIHEVYEDSKEDYMKIYSIISELFKQMQNKFVTVNDSYSLINSTGWQRQTVVEIPENRSGKFVDQQGNDLPSQKIGNKTLVVSPAIPGSGNRKISFVPGLAKKTSTNKAAKVSENSLENIYYRLKWNTQGQLTQIFDKQNSRNVLADGACGNVLEIFEDRPRDYDAWNLDISYKEKRQEIPAQNIEVIKKGALCTIVRFTYTFNKSQAQQDMVVYNDQKRIDFKTTIDWRERQRILKSSFYTDIRATEATYQIQYGNVRRPTNWNNSWNMAKFETLGHQWADLSEHDYGVALMNDSKYGYDIFENKISISLLTGSVSPDKTADIGRHEFTYSLLPHKGDFVTGDVEKEAWNLNDPINVVCGSLDVPAQLFKWVNGDTIFVDSIKKAEDSSAIVVRMHEYAGGSAKVQLQPNFAIRDVVETGLLEKESESNIIVGQDGQIDLKFSPYEIKTVMFKR</sequence>
<accession>A0A921K1C5</accession>
<dbReference type="PANTHER" id="PTHR46017:SF1">
    <property type="entry name" value="ALPHA-MANNOSIDASE 2C1"/>
    <property type="match status" value="1"/>
</dbReference>
<evidence type="ECO:0000256" key="1">
    <source>
        <dbReference type="ARBA" id="ARBA00009792"/>
    </source>
</evidence>
<gene>
    <name evidence="6" type="ORF">K8V00_09400</name>
</gene>
<evidence type="ECO:0000313" key="7">
    <source>
        <dbReference type="Proteomes" id="UP000707535"/>
    </source>
</evidence>
<keyword evidence="2" id="KW-0479">Metal-binding</keyword>
<dbReference type="InterPro" id="IPR011013">
    <property type="entry name" value="Gal_mutarotase_sf_dom"/>
</dbReference>
<dbReference type="SUPFAM" id="SSF88688">
    <property type="entry name" value="Families 57/38 glycoside transferase middle domain"/>
    <property type="match status" value="1"/>
</dbReference>
<dbReference type="GO" id="GO:0009313">
    <property type="term" value="P:oligosaccharide catabolic process"/>
    <property type="evidence" value="ECO:0007669"/>
    <property type="project" value="TreeGrafter"/>
</dbReference>
<dbReference type="SMART" id="SM00872">
    <property type="entry name" value="Alpha-mann_mid"/>
    <property type="match status" value="1"/>
</dbReference>